<dbReference type="Proteomes" id="UP000247609">
    <property type="component" value="Unassembled WGS sequence"/>
</dbReference>
<dbReference type="EMBL" id="NOXG01000005">
    <property type="protein sequence ID" value="PYD75867.1"/>
    <property type="molecule type" value="Genomic_DNA"/>
</dbReference>
<name>A0A318Q8F1_9PROT</name>
<dbReference type="NCBIfam" id="NF005677">
    <property type="entry name" value="PRK07471.1"/>
    <property type="match status" value="1"/>
</dbReference>
<evidence type="ECO:0000313" key="1">
    <source>
        <dbReference type="EMBL" id="PYD75867.1"/>
    </source>
</evidence>
<dbReference type="RefSeq" id="WP_110529392.1">
    <property type="nucleotide sequence ID" value="NZ_NOXG01000005.1"/>
</dbReference>
<dbReference type="GO" id="GO:0006261">
    <property type="term" value="P:DNA-templated DNA replication"/>
    <property type="evidence" value="ECO:0007669"/>
    <property type="project" value="TreeGrafter"/>
</dbReference>
<protein>
    <submittedName>
        <fullName evidence="1">DNA polymerase III subunit delta</fullName>
    </submittedName>
</protein>
<dbReference type="PANTHER" id="PTHR11669:SF8">
    <property type="entry name" value="DNA POLYMERASE III SUBUNIT DELTA"/>
    <property type="match status" value="1"/>
</dbReference>
<sequence length="321" mass="35667">MTAPRERTQLHGHEAAWRQFESVMRSGRLHHAWLLTGAEGIGKATMAFMMARALLDALDHDSPVGRRVSAGTHADLLVVARAMDEKNHRLRREIVGDDVRPIGAFLRRTAAEGGWRVVIVDGAEYMNRTASNAILKILEEPPRGAILILTCAAPGRLLPTIRSRCRTLDLGPLPPQALRDILHDVVEEEQRHDIAKVIPLAHGSAGRALSLLRRNGVKLSALVDEVMAGGTEDMDAYRIAGSIAEAENGFSVFFDLLCDAISTRTRELLRQPRHEGPVRDRRPEHMARVWQDLVRLRAETENFNLDKQQALLTALARVNAI</sequence>
<dbReference type="InterPro" id="IPR027417">
    <property type="entry name" value="P-loop_NTPase"/>
</dbReference>
<gene>
    <name evidence="1" type="ORF">CFR71_07350</name>
</gene>
<dbReference type="Gene3D" id="3.40.50.300">
    <property type="entry name" value="P-loop containing nucleotide triphosphate hydrolases"/>
    <property type="match status" value="1"/>
</dbReference>
<reference evidence="1 2" key="1">
    <citation type="submission" date="2017-07" db="EMBL/GenBank/DDBJ databases">
        <title>A draft genome sequence of Komagataeibacter sp. T5K1.</title>
        <authorList>
            <person name="Skraban J."/>
            <person name="Cleenwerck I."/>
            <person name="Vandamme P."/>
            <person name="Trcek J."/>
        </authorList>
    </citation>
    <scope>NUCLEOTIDE SEQUENCE [LARGE SCALE GENOMIC DNA]</scope>
    <source>
        <strain evidence="1 2">T5K1</strain>
    </source>
</reference>
<evidence type="ECO:0000313" key="2">
    <source>
        <dbReference type="Proteomes" id="UP000247609"/>
    </source>
</evidence>
<proteinExistence type="predicted"/>
<dbReference type="AlphaFoldDB" id="A0A318Q8F1"/>
<comment type="caution">
    <text evidence="1">The sequence shown here is derived from an EMBL/GenBank/DDBJ whole genome shotgun (WGS) entry which is preliminary data.</text>
</comment>
<organism evidence="1 2">
    <name type="scientific">Novacetimonas pomaceti</name>
    <dbReference type="NCBI Taxonomy" id="2021998"/>
    <lineage>
        <taxon>Bacteria</taxon>
        <taxon>Pseudomonadati</taxon>
        <taxon>Pseudomonadota</taxon>
        <taxon>Alphaproteobacteria</taxon>
        <taxon>Acetobacterales</taxon>
        <taxon>Acetobacteraceae</taxon>
        <taxon>Novacetimonas</taxon>
    </lineage>
</organism>
<accession>A0A318Q8F1</accession>
<dbReference type="InterPro" id="IPR050238">
    <property type="entry name" value="DNA_Rep/Repair_Clamp_Loader"/>
</dbReference>
<dbReference type="PANTHER" id="PTHR11669">
    <property type="entry name" value="REPLICATION FACTOR C / DNA POLYMERASE III GAMMA-TAU SUBUNIT"/>
    <property type="match status" value="1"/>
</dbReference>
<dbReference type="SUPFAM" id="SSF52540">
    <property type="entry name" value="P-loop containing nucleoside triphosphate hydrolases"/>
    <property type="match status" value="1"/>
</dbReference>
<dbReference type="Pfam" id="PF13177">
    <property type="entry name" value="DNA_pol3_delta2"/>
    <property type="match status" value="1"/>
</dbReference>